<dbReference type="PANTHER" id="PTHR12128:SF66">
    <property type="entry name" value="4-HYDROXY-2-OXOGLUTARATE ALDOLASE, MITOCHONDRIAL"/>
    <property type="match status" value="1"/>
</dbReference>
<protein>
    <recommendedName>
        <fullName evidence="3">4-hydroxy-tetrahydrodipicolinate synthase</fullName>
        <ecNumber evidence="3">4.3.3.7</ecNumber>
    </recommendedName>
</protein>
<keyword evidence="6" id="KW-0220">Diaminopimelate biosynthesis</keyword>
<dbReference type="EC" id="4.3.3.7" evidence="3"/>
<proteinExistence type="inferred from homology"/>
<dbReference type="InterPro" id="IPR005263">
    <property type="entry name" value="DapA"/>
</dbReference>
<dbReference type="PROSITE" id="PS00666">
    <property type="entry name" value="DHDPS_2"/>
    <property type="match status" value="1"/>
</dbReference>
<dbReference type="SUPFAM" id="SSF51569">
    <property type="entry name" value="Aldolase"/>
    <property type="match status" value="1"/>
</dbReference>
<evidence type="ECO:0000313" key="11">
    <source>
        <dbReference type="EMBL" id="VAW15687.1"/>
    </source>
</evidence>
<dbReference type="GO" id="GO:0009089">
    <property type="term" value="P:lysine biosynthetic process via diaminopimelate"/>
    <property type="evidence" value="ECO:0007669"/>
    <property type="project" value="UniProtKB-UniPathway"/>
</dbReference>
<dbReference type="GO" id="GO:0008840">
    <property type="term" value="F:4-hydroxy-tetrahydrodipicolinate synthase activity"/>
    <property type="evidence" value="ECO:0007669"/>
    <property type="project" value="UniProtKB-EC"/>
</dbReference>
<dbReference type="PANTHER" id="PTHR12128">
    <property type="entry name" value="DIHYDRODIPICOLINATE SYNTHASE"/>
    <property type="match status" value="1"/>
</dbReference>
<dbReference type="CDD" id="cd00950">
    <property type="entry name" value="DHDPS"/>
    <property type="match status" value="1"/>
</dbReference>
<evidence type="ECO:0000256" key="7">
    <source>
        <dbReference type="ARBA" id="ARBA00023154"/>
    </source>
</evidence>
<keyword evidence="8 11" id="KW-0456">Lyase</keyword>
<comment type="pathway">
    <text evidence="2">Amino-acid biosynthesis; L-lysine biosynthesis via DAP pathway; (S)-tetrahydrodipicolinate from L-aspartate: step 3/4.</text>
</comment>
<keyword evidence="5" id="KW-0028">Amino-acid biosynthesis</keyword>
<comment type="catalytic activity">
    <reaction evidence="10">
        <text>L-aspartate 4-semialdehyde + pyruvate = (2S,4S)-4-hydroxy-2,3,4,5-tetrahydrodipicolinate + H2O + H(+)</text>
        <dbReference type="Rhea" id="RHEA:34171"/>
        <dbReference type="ChEBI" id="CHEBI:15361"/>
        <dbReference type="ChEBI" id="CHEBI:15377"/>
        <dbReference type="ChEBI" id="CHEBI:15378"/>
        <dbReference type="ChEBI" id="CHEBI:67139"/>
        <dbReference type="ChEBI" id="CHEBI:537519"/>
        <dbReference type="EC" id="4.3.3.7"/>
    </reaction>
</comment>
<gene>
    <name evidence="11" type="ORF">MNBD_BACTEROID03-2344</name>
</gene>
<keyword evidence="4" id="KW-0963">Cytoplasm</keyword>
<sequence length="296" mass="31867">MKQLVGTGVALVTPFNNDFSIDTASLSRIVNYCIDGGVDYLVVLGTTGESVTLSKSEKQIVMKTIVDANAGRLPLVLGIGGNSTHRVVDEFKSLESGYFDAVLSVSPYYNRPTQEGIYQHFKAIAAVAKKPIILYNVPSRTGSNMLPSTVLRLADDFKNIVGIKEASGDMDQVKEIIDGKADGFHVISGDDFTALPTVLVGGSGVISVLGQGFPTEFSKMIRFALGQNQEEASKLFQILEPGMDLIFQEGNPAGIKSIFEILELSNAVVRLPLVEATKGLKEKITTFVKSMEKVAV</sequence>
<evidence type="ECO:0000256" key="1">
    <source>
        <dbReference type="ARBA" id="ARBA00003294"/>
    </source>
</evidence>
<evidence type="ECO:0000256" key="2">
    <source>
        <dbReference type="ARBA" id="ARBA00005120"/>
    </source>
</evidence>
<dbReference type="InterPro" id="IPR002220">
    <property type="entry name" value="DapA-like"/>
</dbReference>
<reference evidence="11" key="1">
    <citation type="submission" date="2018-06" db="EMBL/GenBank/DDBJ databases">
        <authorList>
            <person name="Zhirakovskaya E."/>
        </authorList>
    </citation>
    <scope>NUCLEOTIDE SEQUENCE</scope>
</reference>
<dbReference type="PIRSF" id="PIRSF001365">
    <property type="entry name" value="DHDPS"/>
    <property type="match status" value="1"/>
</dbReference>
<keyword evidence="7" id="KW-0457">Lysine biosynthesis</keyword>
<dbReference type="SMART" id="SM01130">
    <property type="entry name" value="DHDPS"/>
    <property type="match status" value="1"/>
</dbReference>
<dbReference type="GO" id="GO:0019877">
    <property type="term" value="P:diaminopimelate biosynthetic process"/>
    <property type="evidence" value="ECO:0007669"/>
    <property type="project" value="UniProtKB-KW"/>
</dbReference>
<dbReference type="Pfam" id="PF00701">
    <property type="entry name" value="DHDPS"/>
    <property type="match status" value="1"/>
</dbReference>
<evidence type="ECO:0000256" key="8">
    <source>
        <dbReference type="ARBA" id="ARBA00023239"/>
    </source>
</evidence>
<evidence type="ECO:0000256" key="6">
    <source>
        <dbReference type="ARBA" id="ARBA00022915"/>
    </source>
</evidence>
<dbReference type="UniPathway" id="UPA00034">
    <property type="reaction ID" value="UER00017"/>
</dbReference>
<evidence type="ECO:0000256" key="5">
    <source>
        <dbReference type="ARBA" id="ARBA00022605"/>
    </source>
</evidence>
<dbReference type="InterPro" id="IPR020625">
    <property type="entry name" value="Schiff_base-form_aldolases_AS"/>
</dbReference>
<dbReference type="Gene3D" id="3.20.20.70">
    <property type="entry name" value="Aldolase class I"/>
    <property type="match status" value="1"/>
</dbReference>
<dbReference type="AlphaFoldDB" id="A0A3B0TQM7"/>
<evidence type="ECO:0000256" key="3">
    <source>
        <dbReference type="ARBA" id="ARBA00012086"/>
    </source>
</evidence>
<keyword evidence="9" id="KW-0704">Schiff base</keyword>
<organism evidence="11">
    <name type="scientific">hydrothermal vent metagenome</name>
    <dbReference type="NCBI Taxonomy" id="652676"/>
    <lineage>
        <taxon>unclassified sequences</taxon>
        <taxon>metagenomes</taxon>
        <taxon>ecological metagenomes</taxon>
    </lineage>
</organism>
<dbReference type="PRINTS" id="PR00146">
    <property type="entry name" value="DHPICSNTHASE"/>
</dbReference>
<dbReference type="EMBL" id="UOEL01000127">
    <property type="protein sequence ID" value="VAW15687.1"/>
    <property type="molecule type" value="Genomic_DNA"/>
</dbReference>
<name>A0A3B0TQM7_9ZZZZ</name>
<dbReference type="InterPro" id="IPR013785">
    <property type="entry name" value="Aldolase_TIM"/>
</dbReference>
<evidence type="ECO:0000256" key="4">
    <source>
        <dbReference type="ARBA" id="ARBA00022490"/>
    </source>
</evidence>
<comment type="function">
    <text evidence="1">Catalyzes the condensation of (S)-aspartate-beta-semialdehyde [(S)-ASA] and pyruvate to 4-hydroxy-tetrahydrodipicolinate (HTPA).</text>
</comment>
<accession>A0A3B0TQM7</accession>
<evidence type="ECO:0000256" key="10">
    <source>
        <dbReference type="ARBA" id="ARBA00047836"/>
    </source>
</evidence>
<dbReference type="NCBIfam" id="TIGR00674">
    <property type="entry name" value="dapA"/>
    <property type="match status" value="1"/>
</dbReference>
<evidence type="ECO:0000256" key="9">
    <source>
        <dbReference type="ARBA" id="ARBA00023270"/>
    </source>
</evidence>
<dbReference type="HAMAP" id="MF_00418">
    <property type="entry name" value="DapA"/>
    <property type="match status" value="1"/>
</dbReference>
<dbReference type="GO" id="GO:0005829">
    <property type="term" value="C:cytosol"/>
    <property type="evidence" value="ECO:0007669"/>
    <property type="project" value="TreeGrafter"/>
</dbReference>